<dbReference type="RefSeq" id="WP_010687562.1">
    <property type="nucleotide sequence ID" value="NZ_CP043538.1"/>
</dbReference>
<protein>
    <submittedName>
        <fullName evidence="1">Uncharacterized protein</fullName>
    </submittedName>
</protein>
<dbReference type="KEGG" id="mmes:MMSR116_18550"/>
<evidence type="ECO:0000313" key="2">
    <source>
        <dbReference type="Proteomes" id="UP000012488"/>
    </source>
</evidence>
<dbReference type="Proteomes" id="UP000012488">
    <property type="component" value="Chromosome"/>
</dbReference>
<dbReference type="EMBL" id="CP043538">
    <property type="protein sequence ID" value="QGY03668.1"/>
    <property type="molecule type" value="Genomic_DNA"/>
</dbReference>
<dbReference type="AlphaFoldDB" id="A0A6B9FRJ0"/>
<reference evidence="1 2" key="2">
    <citation type="journal article" date="2013" name="Genome Announc.">
        <title>Draft Genome Sequence of Methylobacterium mesophilicum Strain SR1.6/6, Isolated from Citrus sinensis.</title>
        <authorList>
            <person name="Marinho Almeida D."/>
            <person name="Dini-Andreote F."/>
            <person name="Camargo Neves A.A."/>
            <person name="Juca Ramos R.T."/>
            <person name="Andreote F.D."/>
            <person name="Carneiro A.R."/>
            <person name="Oliveira de Souza Lima A."/>
            <person name="Caracciolo Gomes de Sa P.H."/>
            <person name="Ribeiro Barbosa M.S."/>
            <person name="Araujo W.L."/>
            <person name="Silva A."/>
        </authorList>
    </citation>
    <scope>NUCLEOTIDE SEQUENCE [LARGE SCALE GENOMIC DNA]</scope>
    <source>
        <strain evidence="1 2">SR1.6/6</strain>
    </source>
</reference>
<dbReference type="OrthoDB" id="8000206at2"/>
<sequence>MNFIVSARLSARRFAYQHASLLTALDQGMSLIAAGMAEVTITDGNGRTRTPAALYQSLFEAGRAPSKAAPVPARAA</sequence>
<organism evidence="1 2">
    <name type="scientific">Methylobacterium mesophilicum SR1.6/6</name>
    <dbReference type="NCBI Taxonomy" id="908290"/>
    <lineage>
        <taxon>Bacteria</taxon>
        <taxon>Pseudomonadati</taxon>
        <taxon>Pseudomonadota</taxon>
        <taxon>Alphaproteobacteria</taxon>
        <taxon>Hyphomicrobiales</taxon>
        <taxon>Methylobacteriaceae</taxon>
        <taxon>Methylobacterium</taxon>
    </lineage>
</organism>
<name>A0A6B9FRJ0_9HYPH</name>
<accession>A0A6B9FRJ0</accession>
<evidence type="ECO:0000313" key="1">
    <source>
        <dbReference type="EMBL" id="QGY03668.1"/>
    </source>
</evidence>
<gene>
    <name evidence="1" type="ORF">MMSR116_18550</name>
</gene>
<proteinExistence type="predicted"/>
<reference evidence="1 2" key="1">
    <citation type="journal article" date="2012" name="Genet. Mol. Biol.">
        <title>Analysis of 16S rRNA and mxaF genes revealing insights into Methylobacterium niche-specific plant association.</title>
        <authorList>
            <person name="Dourado M.N."/>
            <person name="Andreote F.D."/>
            <person name="Dini-Andreote F."/>
            <person name="Conti R."/>
            <person name="Araujo J.M."/>
            <person name="Araujo W.L."/>
        </authorList>
    </citation>
    <scope>NUCLEOTIDE SEQUENCE [LARGE SCALE GENOMIC DNA]</scope>
    <source>
        <strain evidence="1 2">SR1.6/6</strain>
    </source>
</reference>